<evidence type="ECO:0000313" key="1">
    <source>
        <dbReference type="EMBL" id="KAI4326698.1"/>
    </source>
</evidence>
<sequence>MVRRLKFPDRRPLFLPAVHPCPCVLPATLLTSLIALSCSISGYGSELFATQRRSAREVVRLVAALSVLFEEILGQEMEVSEFMVMCLSEVHVSLQKIKFLLEDCSREGARVWILMNSWMVAAQFGAAARGFAIALDALPVDDICVSKDVKELVELVSRQAWKEKFEVDVGDKWAMETVGSILDGLKVGIEPNREVVKRVLDYLRIRSWNDCDDEIWFLEEKMQCEGEKEAVFLSSLLGFMCYCRGVMFEFENRQTSLSQRVETLSCFHLEDFRCPISLELMTDPVTVSTGHTYDRSSIRRWLDAGKSVCPKTGQELSSKELVSNLAMKRLVEEFRAANGIPPPNSGKRTHDNGKTAVPRSQVAGHAIRKLCRFLTRRLVFGSLEQKNNAAGEISLLTKSNIFNQKCLIEAGTILPLLNLLTVKDASAQENAIAALSKLAKQSIGKRAIINWGGLDTILMVLKKGMRLESRQMAAATIFYLSSGKGNQKLIGEVSDVIPALVDLIRDGRTCGKQNSMVTIFRLLLHPGNHQRVLDAGVVPLLINILACSDRPELLTDTLAVLSALSEYEGGAIAILRTPGLPLITELLRSMETKEGKEHCISILLSLCGTNTEGKDILRVMARDPTLISSLYSLLTEGTCHAKRKARMLIKLILNFNER</sequence>
<protein>
    <submittedName>
        <fullName evidence="1">Uncharacterized protein</fullName>
    </submittedName>
</protein>
<keyword evidence="2" id="KW-1185">Reference proteome</keyword>
<gene>
    <name evidence="1" type="ORF">MLD38_031985</name>
</gene>
<reference evidence="2" key="1">
    <citation type="journal article" date="2023" name="Front. Plant Sci.">
        <title>Chromosomal-level genome assembly of Melastoma candidum provides insights into trichome evolution.</title>
        <authorList>
            <person name="Zhong Y."/>
            <person name="Wu W."/>
            <person name="Sun C."/>
            <person name="Zou P."/>
            <person name="Liu Y."/>
            <person name="Dai S."/>
            <person name="Zhou R."/>
        </authorList>
    </citation>
    <scope>NUCLEOTIDE SEQUENCE [LARGE SCALE GENOMIC DNA]</scope>
</reference>
<proteinExistence type="predicted"/>
<name>A0ACB9MQU2_9MYRT</name>
<dbReference type="EMBL" id="CM042888">
    <property type="protein sequence ID" value="KAI4326698.1"/>
    <property type="molecule type" value="Genomic_DNA"/>
</dbReference>
<dbReference type="Proteomes" id="UP001057402">
    <property type="component" value="Chromosome 9"/>
</dbReference>
<organism evidence="1 2">
    <name type="scientific">Melastoma candidum</name>
    <dbReference type="NCBI Taxonomy" id="119954"/>
    <lineage>
        <taxon>Eukaryota</taxon>
        <taxon>Viridiplantae</taxon>
        <taxon>Streptophyta</taxon>
        <taxon>Embryophyta</taxon>
        <taxon>Tracheophyta</taxon>
        <taxon>Spermatophyta</taxon>
        <taxon>Magnoliopsida</taxon>
        <taxon>eudicotyledons</taxon>
        <taxon>Gunneridae</taxon>
        <taxon>Pentapetalae</taxon>
        <taxon>rosids</taxon>
        <taxon>malvids</taxon>
        <taxon>Myrtales</taxon>
        <taxon>Melastomataceae</taxon>
        <taxon>Melastomatoideae</taxon>
        <taxon>Melastomateae</taxon>
        <taxon>Melastoma</taxon>
    </lineage>
</organism>
<accession>A0ACB9MQU2</accession>
<evidence type="ECO:0000313" key="2">
    <source>
        <dbReference type="Proteomes" id="UP001057402"/>
    </source>
</evidence>
<comment type="caution">
    <text evidence="1">The sequence shown here is derived from an EMBL/GenBank/DDBJ whole genome shotgun (WGS) entry which is preliminary data.</text>
</comment>